<reference evidence="5" key="1">
    <citation type="submission" date="2016-10" db="EMBL/GenBank/DDBJ databases">
        <authorList>
            <person name="Varghese N."/>
            <person name="Submissions S."/>
        </authorList>
    </citation>
    <scope>NUCLEOTIDE SEQUENCE [LARGE SCALE GENOMIC DNA]</scope>
    <source>
        <strain evidence="5">DSM 22017</strain>
    </source>
</reference>
<name>A0A1H4PNS4_9ACTN</name>
<gene>
    <name evidence="4" type="ORF">SAMN04489844_1657</name>
</gene>
<feature type="transmembrane region" description="Helical" evidence="2">
    <location>
        <begin position="85"/>
        <end position="102"/>
    </location>
</feature>
<organism evidence="4 5">
    <name type="scientific">Nocardioides exalbidus</name>
    <dbReference type="NCBI Taxonomy" id="402596"/>
    <lineage>
        <taxon>Bacteria</taxon>
        <taxon>Bacillati</taxon>
        <taxon>Actinomycetota</taxon>
        <taxon>Actinomycetes</taxon>
        <taxon>Propionibacteriales</taxon>
        <taxon>Nocardioidaceae</taxon>
        <taxon>Nocardioides</taxon>
    </lineage>
</organism>
<keyword evidence="4" id="KW-0378">Hydrolase</keyword>
<protein>
    <submittedName>
        <fullName evidence="4">Peptidoglycan/LPS O-acetylase OafA/YrhL, contains acyltransferase and SGNH-hydrolase domains</fullName>
    </submittedName>
</protein>
<keyword evidence="2" id="KW-0812">Transmembrane</keyword>
<feature type="transmembrane region" description="Helical" evidence="2">
    <location>
        <begin position="167"/>
        <end position="196"/>
    </location>
</feature>
<dbReference type="AlphaFoldDB" id="A0A1H4PNS4"/>
<dbReference type="Proteomes" id="UP000198742">
    <property type="component" value="Unassembled WGS sequence"/>
</dbReference>
<evidence type="ECO:0000259" key="3">
    <source>
        <dbReference type="Pfam" id="PF01757"/>
    </source>
</evidence>
<sequence length="373" mass="39813">MSDTTPAATASPRHEPALDGIRAIAATLVLLFHARIPGFANGGIGVDVFFTLSGFLITGILLSSVRRIGGVDYRVFYLRRALRLFPAYVAVVVAAVLADVVIDSGGTLKGALFSAFYVANWAVGGLGVGLGALGHTWSLSIEEQFYIGWPIVLVFLTRVARGRRDLLAILISMLVMASYLLAAILLAGGVSASLVYNATPTRAVELLAGALLAVLIEGRRQRYASLSRSAMGWVSILLLVLVGSWGSLSLETDILLVWPVVALLTCGTITAVHRTAGSLHRVLASKGFVEVGKRSYGLYLWHFPIFTTIDAEAGLDTWPPRLLAMALTAVIVPLSYRYIEQPFLALKDRTGTGRASQLGEGTTVPEMSARTAT</sequence>
<accession>A0A1H4PNS4</accession>
<dbReference type="STRING" id="402596.SAMN04489844_1657"/>
<dbReference type="Pfam" id="PF01757">
    <property type="entry name" value="Acyl_transf_3"/>
    <property type="match status" value="1"/>
</dbReference>
<dbReference type="GO" id="GO:0016020">
    <property type="term" value="C:membrane"/>
    <property type="evidence" value="ECO:0007669"/>
    <property type="project" value="TreeGrafter"/>
</dbReference>
<evidence type="ECO:0000256" key="1">
    <source>
        <dbReference type="SAM" id="MobiDB-lite"/>
    </source>
</evidence>
<dbReference type="InterPro" id="IPR050879">
    <property type="entry name" value="Acyltransferase_3"/>
</dbReference>
<dbReference type="GO" id="GO:0016747">
    <property type="term" value="F:acyltransferase activity, transferring groups other than amino-acyl groups"/>
    <property type="evidence" value="ECO:0007669"/>
    <property type="project" value="InterPro"/>
</dbReference>
<feature type="transmembrane region" description="Helical" evidence="2">
    <location>
        <begin position="48"/>
        <end position="65"/>
    </location>
</feature>
<keyword evidence="2" id="KW-0472">Membrane</keyword>
<feature type="region of interest" description="Disordered" evidence="1">
    <location>
        <begin position="353"/>
        <end position="373"/>
    </location>
</feature>
<dbReference type="GO" id="GO:0016787">
    <property type="term" value="F:hydrolase activity"/>
    <property type="evidence" value="ECO:0007669"/>
    <property type="project" value="UniProtKB-KW"/>
</dbReference>
<dbReference type="GO" id="GO:0009103">
    <property type="term" value="P:lipopolysaccharide biosynthetic process"/>
    <property type="evidence" value="ECO:0007669"/>
    <property type="project" value="TreeGrafter"/>
</dbReference>
<evidence type="ECO:0000256" key="2">
    <source>
        <dbReference type="SAM" id="Phobius"/>
    </source>
</evidence>
<keyword evidence="4" id="KW-0012">Acyltransferase</keyword>
<keyword evidence="4" id="KW-0808">Transferase</keyword>
<dbReference type="InterPro" id="IPR002656">
    <property type="entry name" value="Acyl_transf_3_dom"/>
</dbReference>
<keyword evidence="2" id="KW-1133">Transmembrane helix</keyword>
<feature type="transmembrane region" description="Helical" evidence="2">
    <location>
        <begin position="254"/>
        <end position="276"/>
    </location>
</feature>
<dbReference type="PANTHER" id="PTHR23028">
    <property type="entry name" value="ACETYLTRANSFERASE"/>
    <property type="match status" value="1"/>
</dbReference>
<proteinExistence type="predicted"/>
<feature type="transmembrane region" description="Helical" evidence="2">
    <location>
        <begin position="230"/>
        <end position="248"/>
    </location>
</feature>
<feature type="transmembrane region" description="Helical" evidence="2">
    <location>
        <begin position="114"/>
        <end position="138"/>
    </location>
</feature>
<evidence type="ECO:0000313" key="5">
    <source>
        <dbReference type="Proteomes" id="UP000198742"/>
    </source>
</evidence>
<keyword evidence="5" id="KW-1185">Reference proteome</keyword>
<dbReference type="PANTHER" id="PTHR23028:SF53">
    <property type="entry name" value="ACYL_TRANSF_3 DOMAIN-CONTAINING PROTEIN"/>
    <property type="match status" value="1"/>
</dbReference>
<dbReference type="OrthoDB" id="3404679at2"/>
<feature type="domain" description="Acyltransferase 3" evidence="3">
    <location>
        <begin position="17"/>
        <end position="335"/>
    </location>
</feature>
<evidence type="ECO:0000313" key="4">
    <source>
        <dbReference type="EMBL" id="SEC09005.1"/>
    </source>
</evidence>
<dbReference type="EMBL" id="FNRT01000002">
    <property type="protein sequence ID" value="SEC09005.1"/>
    <property type="molecule type" value="Genomic_DNA"/>
</dbReference>
<feature type="transmembrane region" description="Helical" evidence="2">
    <location>
        <begin position="202"/>
        <end position="218"/>
    </location>
</feature>